<proteinExistence type="predicted"/>
<dbReference type="Proteomes" id="UP000317429">
    <property type="component" value="Chromosome"/>
</dbReference>
<dbReference type="KEGG" id="pnd:Pla175_28440"/>
<evidence type="ECO:0008006" key="3">
    <source>
        <dbReference type="Google" id="ProtNLM"/>
    </source>
</evidence>
<name>A0A518DD95_9BACT</name>
<reference evidence="1 2" key="1">
    <citation type="submission" date="2019-02" db="EMBL/GenBank/DDBJ databases">
        <title>Deep-cultivation of Planctomycetes and their phenomic and genomic characterization uncovers novel biology.</title>
        <authorList>
            <person name="Wiegand S."/>
            <person name="Jogler M."/>
            <person name="Boedeker C."/>
            <person name="Pinto D."/>
            <person name="Vollmers J."/>
            <person name="Rivas-Marin E."/>
            <person name="Kohn T."/>
            <person name="Peeters S.H."/>
            <person name="Heuer A."/>
            <person name="Rast P."/>
            <person name="Oberbeckmann S."/>
            <person name="Bunk B."/>
            <person name="Jeske O."/>
            <person name="Meyerdierks A."/>
            <person name="Storesund J.E."/>
            <person name="Kallscheuer N."/>
            <person name="Luecker S."/>
            <person name="Lage O.M."/>
            <person name="Pohl T."/>
            <person name="Merkel B.J."/>
            <person name="Hornburger P."/>
            <person name="Mueller R.-W."/>
            <person name="Bruemmer F."/>
            <person name="Labrenz M."/>
            <person name="Spormann A.M."/>
            <person name="Op den Camp H."/>
            <person name="Overmann J."/>
            <person name="Amann R."/>
            <person name="Jetten M.S.M."/>
            <person name="Mascher T."/>
            <person name="Medema M.H."/>
            <person name="Devos D.P."/>
            <person name="Kaster A.-K."/>
            <person name="Ovreas L."/>
            <person name="Rohde M."/>
            <person name="Galperin M.Y."/>
            <person name="Jogler C."/>
        </authorList>
    </citation>
    <scope>NUCLEOTIDE SEQUENCE [LARGE SCALE GENOMIC DNA]</scope>
    <source>
        <strain evidence="1 2">Pla175</strain>
    </source>
</reference>
<accession>A0A518DD95</accession>
<sequence>MPSLAQSPCDGLPFGDVLSAETLSAALSTIEGGWIVRIYTPMVTLWVFLGQVLSADHSCRAAVARLLVHRIANGESRCSAETGGYCQARKRLPEAFFSEAVRETGRSLDAQIKPEWLWKGRRVRMFDGSTVTMPDTAANQAEYPQTSRSKPGAGFPIARLGVISSLCSGAVLNLGFCPYAGKGTGEVTLLRRLWDVLVEGDVLLAIACSAIGGVFTRRSNAAWPWSLDSTRPCGKRTSVRASDSERTTTWCVGPSPTSVGLVARRN</sequence>
<evidence type="ECO:0000313" key="2">
    <source>
        <dbReference type="Proteomes" id="UP000317429"/>
    </source>
</evidence>
<keyword evidence="2" id="KW-1185">Reference proteome</keyword>
<organism evidence="1 2">
    <name type="scientific">Pirellulimonas nuda</name>
    <dbReference type="NCBI Taxonomy" id="2528009"/>
    <lineage>
        <taxon>Bacteria</taxon>
        <taxon>Pseudomonadati</taxon>
        <taxon>Planctomycetota</taxon>
        <taxon>Planctomycetia</taxon>
        <taxon>Pirellulales</taxon>
        <taxon>Lacipirellulaceae</taxon>
        <taxon>Pirellulimonas</taxon>
    </lineage>
</organism>
<protein>
    <recommendedName>
        <fullName evidence="3">Transposase IS4 N-terminal domain-containing protein</fullName>
    </recommendedName>
</protein>
<dbReference type="AlphaFoldDB" id="A0A518DD95"/>
<gene>
    <name evidence="1" type="ORF">Pla175_28440</name>
</gene>
<dbReference type="EMBL" id="CP036291">
    <property type="protein sequence ID" value="QDU89454.1"/>
    <property type="molecule type" value="Genomic_DNA"/>
</dbReference>
<evidence type="ECO:0000313" key="1">
    <source>
        <dbReference type="EMBL" id="QDU89454.1"/>
    </source>
</evidence>